<protein>
    <submittedName>
        <fullName evidence="1">Uncharacterized protein</fullName>
    </submittedName>
</protein>
<gene>
    <name evidence="1" type="ORF">AYI69_g9055</name>
</gene>
<comment type="caution">
    <text evidence="1">The sequence shown here is derived from an EMBL/GenBank/DDBJ whole genome shotgun (WGS) entry which is preliminary data.</text>
</comment>
<evidence type="ECO:0000313" key="1">
    <source>
        <dbReference type="EMBL" id="OMJ13299.1"/>
    </source>
</evidence>
<dbReference type="Proteomes" id="UP000187429">
    <property type="component" value="Unassembled WGS sequence"/>
</dbReference>
<dbReference type="EMBL" id="LSSM01005143">
    <property type="protein sequence ID" value="OMJ13299.1"/>
    <property type="molecule type" value="Genomic_DNA"/>
</dbReference>
<dbReference type="AlphaFoldDB" id="A0A1R1XF89"/>
<organism evidence="1 2">
    <name type="scientific">Smittium culicis</name>
    <dbReference type="NCBI Taxonomy" id="133412"/>
    <lineage>
        <taxon>Eukaryota</taxon>
        <taxon>Fungi</taxon>
        <taxon>Fungi incertae sedis</taxon>
        <taxon>Zoopagomycota</taxon>
        <taxon>Kickxellomycotina</taxon>
        <taxon>Harpellomycetes</taxon>
        <taxon>Harpellales</taxon>
        <taxon>Legeriomycetaceae</taxon>
        <taxon>Smittium</taxon>
    </lineage>
</organism>
<evidence type="ECO:0000313" key="2">
    <source>
        <dbReference type="Proteomes" id="UP000187429"/>
    </source>
</evidence>
<proteinExistence type="predicted"/>
<sequence length="87" mass="9167">MAIVDFHAGGGSTSFLAVSFVTSAPLERLDSGEGSCKDSASWAECASMRFSLQIGSPLTSCNNSIPSFWSISVSGLHRALRTSPRVQ</sequence>
<accession>A0A1R1XF89</accession>
<keyword evidence="2" id="KW-1185">Reference proteome</keyword>
<reference evidence="2" key="1">
    <citation type="submission" date="2017-01" db="EMBL/GenBank/DDBJ databases">
        <authorList>
            <person name="Wang Y."/>
            <person name="White M."/>
            <person name="Kvist S."/>
            <person name="Moncalvo J.-M."/>
        </authorList>
    </citation>
    <scope>NUCLEOTIDE SEQUENCE [LARGE SCALE GENOMIC DNA]</scope>
    <source>
        <strain evidence="2">ID-206-W2</strain>
    </source>
</reference>
<name>A0A1R1XF89_9FUNG</name>